<keyword evidence="3" id="KW-1185">Reference proteome</keyword>
<feature type="transmembrane region" description="Helical" evidence="1">
    <location>
        <begin position="90"/>
        <end position="111"/>
    </location>
</feature>
<keyword evidence="1" id="KW-1133">Transmembrane helix</keyword>
<dbReference type="AlphaFoldDB" id="A0A067Q8C0"/>
<reference evidence="3" key="1">
    <citation type="journal article" date="2014" name="Proc. Natl. Acad. Sci. U.S.A.">
        <title>Extensive sampling of basidiomycete genomes demonstrates inadequacy of the white-rot/brown-rot paradigm for wood decay fungi.</title>
        <authorList>
            <person name="Riley R."/>
            <person name="Salamov A.A."/>
            <person name="Brown D.W."/>
            <person name="Nagy L.G."/>
            <person name="Floudas D."/>
            <person name="Held B.W."/>
            <person name="Levasseur A."/>
            <person name="Lombard V."/>
            <person name="Morin E."/>
            <person name="Otillar R."/>
            <person name="Lindquist E.A."/>
            <person name="Sun H."/>
            <person name="LaButti K.M."/>
            <person name="Schmutz J."/>
            <person name="Jabbour D."/>
            <person name="Luo H."/>
            <person name="Baker S.E."/>
            <person name="Pisabarro A.G."/>
            <person name="Walton J.D."/>
            <person name="Blanchette R.A."/>
            <person name="Henrissat B."/>
            <person name="Martin F."/>
            <person name="Cullen D."/>
            <person name="Hibbett D.S."/>
            <person name="Grigoriev I.V."/>
        </authorList>
    </citation>
    <scope>NUCLEOTIDE SEQUENCE [LARGE SCALE GENOMIC DNA]</scope>
    <source>
        <strain evidence="3">MUCL 33604</strain>
    </source>
</reference>
<keyword evidence="1" id="KW-0812">Transmembrane</keyword>
<keyword evidence="1" id="KW-0472">Membrane</keyword>
<dbReference type="HOGENOM" id="CLU_064338_0_0_1"/>
<feature type="transmembrane region" description="Helical" evidence="1">
    <location>
        <begin position="239"/>
        <end position="257"/>
    </location>
</feature>
<feature type="transmembrane region" description="Helical" evidence="1">
    <location>
        <begin position="166"/>
        <end position="185"/>
    </location>
</feature>
<proteinExistence type="predicted"/>
<protein>
    <submittedName>
        <fullName evidence="2">Uncharacterized protein</fullName>
    </submittedName>
</protein>
<feature type="transmembrane region" description="Helical" evidence="1">
    <location>
        <begin position="206"/>
        <end position="227"/>
    </location>
</feature>
<evidence type="ECO:0000256" key="1">
    <source>
        <dbReference type="SAM" id="Phobius"/>
    </source>
</evidence>
<dbReference type="InParanoid" id="A0A067Q8C0"/>
<dbReference type="OrthoDB" id="2626017at2759"/>
<evidence type="ECO:0000313" key="2">
    <source>
        <dbReference type="EMBL" id="KDQ62395.1"/>
    </source>
</evidence>
<feature type="transmembrane region" description="Helical" evidence="1">
    <location>
        <begin position="60"/>
        <end position="78"/>
    </location>
</feature>
<sequence length="367" mass="40442">MSSIIDALPPSLRLPPHLSAHKYFFVCTLTVAAWDTLVLSPRTWRLMKTQEWPLLKIFFHFLRVFMPIEFIIVGVAFFDTKWSQSQCEKFYLFEPICTAILLAVCSAVHVIRIHGIYEKSRPILFGMGGILALQVVITAICCGFYRSVPLDVGQGCIAGPKSNWVGLYWVAPTLLYTVSFGLAINRSLQSLQQKPMSPWKLMLRDGLNLYGAIWIVNMVNMLFWFIAKPTGIEDPIKTIVTSMAAVLTTSMTLRIILGVRGTLAQGGSFSGASSSAATGSTSHGTTHVLSRTTPAVNHTFQIGSRVGAQTYTIDDMRAGADKGGDWVDPAIDTKSSMNDTKEVAFEPGVKITVNTEVEYDSFERAAK</sequence>
<feature type="transmembrane region" description="Helical" evidence="1">
    <location>
        <begin position="123"/>
        <end position="146"/>
    </location>
</feature>
<name>A0A067Q8C0_9AGAM</name>
<dbReference type="STRING" id="933084.A0A067Q8C0"/>
<dbReference type="Proteomes" id="UP000027265">
    <property type="component" value="Unassembled WGS sequence"/>
</dbReference>
<accession>A0A067Q8C0</accession>
<evidence type="ECO:0000313" key="3">
    <source>
        <dbReference type="Proteomes" id="UP000027265"/>
    </source>
</evidence>
<gene>
    <name evidence="2" type="ORF">JAAARDRAFT_30299</name>
</gene>
<dbReference type="EMBL" id="KL197711">
    <property type="protein sequence ID" value="KDQ62395.1"/>
    <property type="molecule type" value="Genomic_DNA"/>
</dbReference>
<organism evidence="2 3">
    <name type="scientific">Jaapia argillacea MUCL 33604</name>
    <dbReference type="NCBI Taxonomy" id="933084"/>
    <lineage>
        <taxon>Eukaryota</taxon>
        <taxon>Fungi</taxon>
        <taxon>Dikarya</taxon>
        <taxon>Basidiomycota</taxon>
        <taxon>Agaricomycotina</taxon>
        <taxon>Agaricomycetes</taxon>
        <taxon>Agaricomycetidae</taxon>
        <taxon>Jaapiales</taxon>
        <taxon>Jaapiaceae</taxon>
        <taxon>Jaapia</taxon>
    </lineage>
</organism>